<sequence>MKKYCFILLLLITVQASAQDFYLLPKVGLGLSNFTNNDKGNTSTRPGFNFGLGTGLIWNKRVGIETGIYYLMLGNKFSTDYISYTAKLDYLSIPVYAKGYVYRGFFLFAGPQFGFNVVRDDGRDEDCLSDIDRVRKFDFSVGVGAGYQWDFGLQLSASYNFGLMDAWKKHPEEWSASGKRCNNIFQFNIGWTVGF</sequence>
<proteinExistence type="predicted"/>
<dbReference type="AlphaFoldDB" id="A0A1M4YER9"/>
<dbReference type="OrthoDB" id="947434at2"/>
<reference evidence="3 4" key="1">
    <citation type="submission" date="2016-11" db="EMBL/GenBank/DDBJ databases">
        <authorList>
            <person name="Jaros S."/>
            <person name="Januszkiewicz K."/>
            <person name="Wedrychowicz H."/>
        </authorList>
    </citation>
    <scope>NUCLEOTIDE SEQUENCE [LARGE SCALE GENOMIC DNA]</scope>
    <source>
        <strain evidence="3 4">DSM 26883</strain>
    </source>
</reference>
<keyword evidence="1" id="KW-0732">Signal</keyword>
<dbReference type="SUPFAM" id="SSF56925">
    <property type="entry name" value="OMPA-like"/>
    <property type="match status" value="1"/>
</dbReference>
<gene>
    <name evidence="3" type="ORF">SAMN05444349_11073</name>
</gene>
<dbReference type="RefSeq" id="WP_025074507.1">
    <property type="nucleotide sequence ID" value="NZ_FQVD01000010.1"/>
</dbReference>
<feature type="domain" description="Outer membrane protein beta-barrel" evidence="2">
    <location>
        <begin position="21"/>
        <end position="165"/>
    </location>
</feature>
<dbReference type="Proteomes" id="UP000184436">
    <property type="component" value="Unassembled WGS sequence"/>
</dbReference>
<evidence type="ECO:0000313" key="3">
    <source>
        <dbReference type="EMBL" id="SHF03956.1"/>
    </source>
</evidence>
<accession>A0A1M4YER9</accession>
<dbReference type="EMBL" id="FQVD01000010">
    <property type="protein sequence ID" value="SHF03956.1"/>
    <property type="molecule type" value="Genomic_DNA"/>
</dbReference>
<dbReference type="STRING" id="871325.SAMN05444349_11073"/>
<protein>
    <submittedName>
        <fullName evidence="3">Outer membrane protein beta-barrel domain-containing protein</fullName>
    </submittedName>
</protein>
<dbReference type="Pfam" id="PF13568">
    <property type="entry name" value="OMP_b-brl_2"/>
    <property type="match status" value="1"/>
</dbReference>
<keyword evidence="4" id="KW-1185">Reference proteome</keyword>
<dbReference type="InterPro" id="IPR025665">
    <property type="entry name" value="Beta-barrel_OMP_2"/>
</dbReference>
<evidence type="ECO:0000256" key="1">
    <source>
        <dbReference type="SAM" id="SignalP"/>
    </source>
</evidence>
<feature type="chain" id="PRO_5030031209" evidence="1">
    <location>
        <begin position="19"/>
        <end position="195"/>
    </location>
</feature>
<dbReference type="Gene3D" id="2.40.160.20">
    <property type="match status" value="1"/>
</dbReference>
<feature type="signal peptide" evidence="1">
    <location>
        <begin position="1"/>
        <end position="18"/>
    </location>
</feature>
<evidence type="ECO:0000313" key="4">
    <source>
        <dbReference type="Proteomes" id="UP000184436"/>
    </source>
</evidence>
<organism evidence="3 4">
    <name type="scientific">Bacteroides faecichinchillae</name>
    <dbReference type="NCBI Taxonomy" id="871325"/>
    <lineage>
        <taxon>Bacteria</taxon>
        <taxon>Pseudomonadati</taxon>
        <taxon>Bacteroidota</taxon>
        <taxon>Bacteroidia</taxon>
        <taxon>Bacteroidales</taxon>
        <taxon>Bacteroidaceae</taxon>
        <taxon>Bacteroides</taxon>
    </lineage>
</organism>
<evidence type="ECO:0000259" key="2">
    <source>
        <dbReference type="Pfam" id="PF13568"/>
    </source>
</evidence>
<dbReference type="InterPro" id="IPR011250">
    <property type="entry name" value="OMP/PagP_B-barrel"/>
</dbReference>
<name>A0A1M4YER9_9BACE</name>